<dbReference type="Gene3D" id="3.40.1030.10">
    <property type="entry name" value="Nucleoside phosphorylase/phosphoribosyltransferase catalytic domain"/>
    <property type="match status" value="1"/>
</dbReference>
<reference evidence="4 5" key="1">
    <citation type="submission" date="2020-07" db="EMBL/GenBank/DDBJ databases">
        <title>Luteimonas sp. SJ-92.</title>
        <authorList>
            <person name="Huang X.-X."/>
            <person name="Xu L."/>
            <person name="Sun J.-Q."/>
        </authorList>
    </citation>
    <scope>NUCLEOTIDE SEQUENCE [LARGE SCALE GENOMIC DNA]</scope>
    <source>
        <strain evidence="4 5">SJ-92</strain>
    </source>
</reference>
<dbReference type="GO" id="GO:0000162">
    <property type="term" value="P:L-tryptophan biosynthetic process"/>
    <property type="evidence" value="ECO:0007669"/>
    <property type="project" value="InterPro"/>
</dbReference>
<sequence length="346" mass="36163">MNAPAAGFDVAALVRELGRGARSARALPRVQARELFAAMLDGRIEDLHFGALLIAYRIKGEDAGELAGMLEAAQAGLDPLPPPGAAATPVVIASYNGARRLPNLVPLLALSLAARDIPVLVHGEPEDGYGRVATASVLAALGVHPCTSIAQAARVLAEGRDAGGSWPGQRLAFVPIGVLSPPLARLLELRRRMGLRNSAHTVVKLLDPFQAPALRLINYTHPPYRDAMAELFLRHAVPTSPGVLLARGCEGEAAADPRRQVAIERFADGDAALVAEAGRDPADPGAPLPAIDAPSTAHWTREVLAGNAAAPASLRRQLDLVAALCAPPPAAARSRRPQAPTPETRP</sequence>
<comment type="caution">
    <text evidence="4">The sequence shown here is derived from an EMBL/GenBank/DDBJ whole genome shotgun (WGS) entry which is preliminary data.</text>
</comment>
<dbReference type="GO" id="GO:0004048">
    <property type="term" value="F:anthranilate phosphoribosyltransferase activity"/>
    <property type="evidence" value="ECO:0007669"/>
    <property type="project" value="InterPro"/>
</dbReference>
<feature type="domain" description="Glycosyl transferase family 3 N-terminal" evidence="3">
    <location>
        <begin position="16"/>
        <end position="73"/>
    </location>
</feature>
<accession>A0A853JCA4</accession>
<evidence type="ECO:0000259" key="3">
    <source>
        <dbReference type="Pfam" id="PF02885"/>
    </source>
</evidence>
<dbReference type="Pfam" id="PF02885">
    <property type="entry name" value="Glycos_trans_3N"/>
    <property type="match status" value="1"/>
</dbReference>
<evidence type="ECO:0000313" key="5">
    <source>
        <dbReference type="Proteomes" id="UP000578091"/>
    </source>
</evidence>
<dbReference type="EMBL" id="JACCKA010000051">
    <property type="protein sequence ID" value="NZA26269.1"/>
    <property type="molecule type" value="Genomic_DNA"/>
</dbReference>
<dbReference type="GO" id="GO:0003677">
    <property type="term" value="F:DNA binding"/>
    <property type="evidence" value="ECO:0007669"/>
    <property type="project" value="UniProtKB-KW"/>
</dbReference>
<dbReference type="InterPro" id="IPR005940">
    <property type="entry name" value="Anthranilate_Pribosyl_Tfrase"/>
</dbReference>
<organism evidence="4 5">
    <name type="scientific">Luteimonas salinisoli</name>
    <dbReference type="NCBI Taxonomy" id="2752307"/>
    <lineage>
        <taxon>Bacteria</taxon>
        <taxon>Pseudomonadati</taxon>
        <taxon>Pseudomonadota</taxon>
        <taxon>Gammaproteobacteria</taxon>
        <taxon>Lysobacterales</taxon>
        <taxon>Lysobacteraceae</taxon>
        <taxon>Luteimonas</taxon>
    </lineage>
</organism>
<evidence type="ECO:0000256" key="2">
    <source>
        <dbReference type="ARBA" id="ARBA00022679"/>
    </source>
</evidence>
<dbReference type="InterPro" id="IPR036320">
    <property type="entry name" value="Glycosyl_Trfase_fam3_N_dom_sf"/>
</dbReference>
<gene>
    <name evidence="4" type="primary">ybiB</name>
    <name evidence="4" type="ORF">H0E84_07705</name>
</gene>
<dbReference type="PANTHER" id="PTHR43285">
    <property type="entry name" value="ANTHRANILATE PHOSPHORIBOSYLTRANSFERASE"/>
    <property type="match status" value="1"/>
</dbReference>
<dbReference type="SUPFAM" id="SSF47648">
    <property type="entry name" value="Nucleoside phosphorylase/phosphoribosyltransferase N-terminal domain"/>
    <property type="match status" value="1"/>
</dbReference>
<keyword evidence="1" id="KW-0328">Glycosyltransferase</keyword>
<dbReference type="GO" id="GO:0005829">
    <property type="term" value="C:cytosol"/>
    <property type="evidence" value="ECO:0007669"/>
    <property type="project" value="TreeGrafter"/>
</dbReference>
<keyword evidence="5" id="KW-1185">Reference proteome</keyword>
<keyword evidence="2" id="KW-0808">Transferase</keyword>
<dbReference type="NCBIfam" id="NF006005">
    <property type="entry name" value="PRK08136.1"/>
    <property type="match status" value="1"/>
</dbReference>
<protein>
    <submittedName>
        <fullName evidence="4">DNA-binding protein YbiB</fullName>
    </submittedName>
</protein>
<proteinExistence type="predicted"/>
<dbReference type="Gene3D" id="1.20.970.10">
    <property type="entry name" value="Transferase, Pyrimidine Nucleoside Phosphorylase, Chain C"/>
    <property type="match status" value="1"/>
</dbReference>
<keyword evidence="4" id="KW-0238">DNA-binding</keyword>
<evidence type="ECO:0000256" key="1">
    <source>
        <dbReference type="ARBA" id="ARBA00022676"/>
    </source>
</evidence>
<dbReference type="Proteomes" id="UP000578091">
    <property type="component" value="Unassembled WGS sequence"/>
</dbReference>
<dbReference type="InterPro" id="IPR017459">
    <property type="entry name" value="Glycosyl_Trfase_fam3_N_dom"/>
</dbReference>
<dbReference type="SUPFAM" id="SSF52418">
    <property type="entry name" value="Nucleoside phosphorylase/phosphoribosyltransferase catalytic domain"/>
    <property type="match status" value="1"/>
</dbReference>
<dbReference type="AlphaFoldDB" id="A0A853JCA4"/>
<name>A0A853JCA4_9GAMM</name>
<dbReference type="InterPro" id="IPR035902">
    <property type="entry name" value="Nuc_phospho_transferase"/>
</dbReference>
<dbReference type="RefSeq" id="WP_180678064.1">
    <property type="nucleotide sequence ID" value="NZ_JACCKA010000051.1"/>
</dbReference>
<evidence type="ECO:0000313" key="4">
    <source>
        <dbReference type="EMBL" id="NZA26269.1"/>
    </source>
</evidence>
<dbReference type="PANTHER" id="PTHR43285:SF4">
    <property type="entry name" value="TRANSFERASE"/>
    <property type="match status" value="1"/>
</dbReference>